<keyword evidence="4 8" id="KW-0812">Transmembrane</keyword>
<keyword evidence="2 8" id="KW-0813">Transport</keyword>
<dbReference type="Gene3D" id="2.40.170.20">
    <property type="entry name" value="TonB-dependent receptor, beta-barrel domain"/>
    <property type="match status" value="1"/>
</dbReference>
<dbReference type="InterPro" id="IPR000531">
    <property type="entry name" value="Beta-barrel_TonB"/>
</dbReference>
<gene>
    <name evidence="13" type="ORF">GCM10017044_05330</name>
</gene>
<dbReference type="PANTHER" id="PTHR47234">
    <property type="match status" value="1"/>
</dbReference>
<comment type="subcellular location">
    <subcellularLocation>
        <location evidence="1 8">Cell outer membrane</location>
        <topology evidence="1 8">Multi-pass membrane protein</topology>
    </subcellularLocation>
</comment>
<dbReference type="Gene3D" id="2.170.130.10">
    <property type="entry name" value="TonB-dependent receptor, plug domain"/>
    <property type="match status" value="1"/>
</dbReference>
<accession>A0A919AKR1</accession>
<dbReference type="SUPFAM" id="SSF56935">
    <property type="entry name" value="Porins"/>
    <property type="match status" value="1"/>
</dbReference>
<keyword evidence="3 8" id="KW-1134">Transmembrane beta strand</keyword>
<dbReference type="InterPro" id="IPR036942">
    <property type="entry name" value="Beta-barrel_TonB_sf"/>
</dbReference>
<dbReference type="GO" id="GO:0009279">
    <property type="term" value="C:cell outer membrane"/>
    <property type="evidence" value="ECO:0007669"/>
    <property type="project" value="UniProtKB-SubCell"/>
</dbReference>
<evidence type="ECO:0000313" key="14">
    <source>
        <dbReference type="Proteomes" id="UP000630923"/>
    </source>
</evidence>
<evidence type="ECO:0000259" key="11">
    <source>
        <dbReference type="Pfam" id="PF00593"/>
    </source>
</evidence>
<dbReference type="InterPro" id="IPR037066">
    <property type="entry name" value="Plug_dom_sf"/>
</dbReference>
<comment type="caution">
    <text evidence="13">The sequence shown here is derived from an EMBL/GenBank/DDBJ whole genome shotgun (WGS) entry which is preliminary data.</text>
</comment>
<keyword evidence="7 8" id="KW-0998">Cell outer membrane</keyword>
<evidence type="ECO:0000256" key="6">
    <source>
        <dbReference type="ARBA" id="ARBA00023136"/>
    </source>
</evidence>
<reference evidence="13" key="1">
    <citation type="journal article" date="2014" name="Int. J. Syst. Evol. Microbiol.">
        <title>Complete genome sequence of Corynebacterium casei LMG S-19264T (=DSM 44701T), isolated from a smear-ripened cheese.</title>
        <authorList>
            <consortium name="US DOE Joint Genome Institute (JGI-PGF)"/>
            <person name="Walter F."/>
            <person name="Albersmeier A."/>
            <person name="Kalinowski J."/>
            <person name="Ruckert C."/>
        </authorList>
    </citation>
    <scope>NUCLEOTIDE SEQUENCE</scope>
    <source>
        <strain evidence="13">KCTC 42590</strain>
    </source>
</reference>
<dbReference type="Pfam" id="PF00593">
    <property type="entry name" value="TonB_dep_Rec_b-barrel"/>
    <property type="match status" value="1"/>
</dbReference>
<keyword evidence="14" id="KW-1185">Reference proteome</keyword>
<evidence type="ECO:0000256" key="10">
    <source>
        <dbReference type="SAM" id="SignalP"/>
    </source>
</evidence>
<dbReference type="RefSeq" id="WP_191250005.1">
    <property type="nucleotide sequence ID" value="NZ_BNCI01000001.1"/>
</dbReference>
<dbReference type="Proteomes" id="UP000630923">
    <property type="component" value="Unassembled WGS sequence"/>
</dbReference>
<evidence type="ECO:0000256" key="4">
    <source>
        <dbReference type="ARBA" id="ARBA00022692"/>
    </source>
</evidence>
<dbReference type="InterPro" id="IPR039426">
    <property type="entry name" value="TonB-dep_rcpt-like"/>
</dbReference>
<evidence type="ECO:0000313" key="13">
    <source>
        <dbReference type="EMBL" id="GHF14169.1"/>
    </source>
</evidence>
<evidence type="ECO:0000259" key="12">
    <source>
        <dbReference type="Pfam" id="PF07715"/>
    </source>
</evidence>
<reference evidence="13" key="2">
    <citation type="submission" date="2020-09" db="EMBL/GenBank/DDBJ databases">
        <authorList>
            <person name="Sun Q."/>
            <person name="Kim S."/>
        </authorList>
    </citation>
    <scope>NUCLEOTIDE SEQUENCE</scope>
    <source>
        <strain evidence="13">KCTC 42590</strain>
    </source>
</reference>
<feature type="domain" description="TonB-dependent receptor plug" evidence="12">
    <location>
        <begin position="50"/>
        <end position="170"/>
    </location>
</feature>
<dbReference type="Pfam" id="PF07715">
    <property type="entry name" value="Plug"/>
    <property type="match status" value="1"/>
</dbReference>
<feature type="domain" description="TonB-dependent receptor-like beta-barrel" evidence="11">
    <location>
        <begin position="355"/>
        <end position="869"/>
    </location>
</feature>
<evidence type="ECO:0000256" key="8">
    <source>
        <dbReference type="PROSITE-ProRule" id="PRU01360"/>
    </source>
</evidence>
<feature type="chain" id="PRO_5037471862" evidence="10">
    <location>
        <begin position="28"/>
        <end position="904"/>
    </location>
</feature>
<protein>
    <submittedName>
        <fullName evidence="13">TonB-dependent receptor</fullName>
    </submittedName>
</protein>
<evidence type="ECO:0000256" key="7">
    <source>
        <dbReference type="ARBA" id="ARBA00023237"/>
    </source>
</evidence>
<organism evidence="13 14">
    <name type="scientific">Kordiimonas sediminis</name>
    <dbReference type="NCBI Taxonomy" id="1735581"/>
    <lineage>
        <taxon>Bacteria</taxon>
        <taxon>Pseudomonadati</taxon>
        <taxon>Pseudomonadota</taxon>
        <taxon>Alphaproteobacteria</taxon>
        <taxon>Kordiimonadales</taxon>
        <taxon>Kordiimonadaceae</taxon>
        <taxon>Kordiimonas</taxon>
    </lineage>
</organism>
<dbReference type="PANTHER" id="PTHR47234:SF2">
    <property type="entry name" value="TONB-DEPENDENT RECEPTOR"/>
    <property type="match status" value="1"/>
</dbReference>
<keyword evidence="13" id="KW-0675">Receptor</keyword>
<comment type="similarity">
    <text evidence="8 9">Belongs to the TonB-dependent receptor family.</text>
</comment>
<feature type="signal peptide" evidence="10">
    <location>
        <begin position="1"/>
        <end position="27"/>
    </location>
</feature>
<dbReference type="InterPro" id="IPR012910">
    <property type="entry name" value="Plug_dom"/>
</dbReference>
<dbReference type="PROSITE" id="PS52016">
    <property type="entry name" value="TONB_DEPENDENT_REC_3"/>
    <property type="match status" value="1"/>
</dbReference>
<evidence type="ECO:0000256" key="1">
    <source>
        <dbReference type="ARBA" id="ARBA00004571"/>
    </source>
</evidence>
<evidence type="ECO:0000256" key="2">
    <source>
        <dbReference type="ARBA" id="ARBA00022448"/>
    </source>
</evidence>
<keyword evidence="5 9" id="KW-0798">TonB box</keyword>
<name>A0A919AKR1_9PROT</name>
<evidence type="ECO:0000256" key="3">
    <source>
        <dbReference type="ARBA" id="ARBA00022452"/>
    </source>
</evidence>
<dbReference type="EMBL" id="BNCI01000001">
    <property type="protein sequence ID" value="GHF14169.1"/>
    <property type="molecule type" value="Genomic_DNA"/>
</dbReference>
<evidence type="ECO:0000256" key="9">
    <source>
        <dbReference type="RuleBase" id="RU003357"/>
    </source>
</evidence>
<proteinExistence type="inferred from homology"/>
<sequence>MRTLKYRGSTALVAGCLTLALSGQVIAQSDEEMTIEEVVVTGTYLKGKSQFDSPSPLTVIGAANLNEIGASNIADLVQTLTINNGAQNNPDAFTQNGTTGTSNFNLRGLGVASTLVLLNGRRQVVAGTITNDGIAFVDTSSLVPQIAIQRIEIVKDGAAAIYGTDAVAGVVNFITDDNFEGVELSGKWQALTDEGSQRDLQVEGKFGWGNDRTHVMGAVSYYDRTPLTTSERRLSRTQDDQSSLGNPGAFYLPALNEFLAANLGLGATPIIDPTGCDEHGGDSGGGGTVIAPGTALGVCRFDFGDYYNLVPEEDRLQGYLTLTQELGDGHELRLEGGYARNRATRNNSPTFPYLQLASSVVPAYHPEFPFLSNPFFDPTRPYAVFLGRAIGNGGDASPNQFASDTYRFSASMTGDVSENWSYDVAVTHAYNGYDLETRDVITQNFQNALFGYGGDNCNASLGVPGANGCEFFNPFATSYTTAPNSQSILDHVIGTQVINGTSKTTVVDAILSGTIGSTSSGDIGLAVGIQVRDELWGREYDDISNADGFAFIIGNDDFEDNRTAKAIFAETLIPVTEKFDLSLALRHEKYGGDIGSTTDPKISGLFRANDRTAIRLSYSTSFRAPSVFQVSGTSTSLNQVTDPLDGSTAFAAVRSFLPADGTREIKPEQGKAWNAGISWEPADGLQIDLDYWHYKFTDVIIGENYQAVVNADPMNTDRVIRAFGDTGSIVMVMVDFVNASSVKTEGFDISAKYSINTDMGVFQPFFEATHVLNYDIDDPQAGKIDGAGSRNFSNFGSPTPKWRMNGGLAFAGETTDARVYVRRISGMDDDQNPGTRIGSMTTVDARFSMNFGGFSESLDGTSLSLGVINAFDKKPPQVFTNGGFESKTHDPRGRMVYAKITTRF</sequence>
<dbReference type="AlphaFoldDB" id="A0A919AKR1"/>
<keyword evidence="10" id="KW-0732">Signal</keyword>
<evidence type="ECO:0000256" key="5">
    <source>
        <dbReference type="ARBA" id="ARBA00023077"/>
    </source>
</evidence>
<keyword evidence="6 8" id="KW-0472">Membrane</keyword>